<accession>A0A9W4MXC2</accession>
<dbReference type="PROSITE" id="PS50850">
    <property type="entry name" value="MFS"/>
    <property type="match status" value="1"/>
</dbReference>
<dbReference type="AlphaFoldDB" id="A0A9W4MXC2"/>
<evidence type="ECO:0000256" key="5">
    <source>
        <dbReference type="ARBA" id="ARBA00023136"/>
    </source>
</evidence>
<feature type="transmembrane region" description="Helical" evidence="7">
    <location>
        <begin position="494"/>
        <end position="514"/>
    </location>
</feature>
<dbReference type="Proteomes" id="UP001153618">
    <property type="component" value="Unassembled WGS sequence"/>
</dbReference>
<gene>
    <name evidence="9" type="ORF">POLS_LOCUS5956</name>
</gene>
<feature type="transmembrane region" description="Helical" evidence="7">
    <location>
        <begin position="99"/>
        <end position="121"/>
    </location>
</feature>
<dbReference type="InterPro" id="IPR036259">
    <property type="entry name" value="MFS_trans_sf"/>
</dbReference>
<dbReference type="GO" id="GO:0022857">
    <property type="term" value="F:transmembrane transporter activity"/>
    <property type="evidence" value="ECO:0007669"/>
    <property type="project" value="InterPro"/>
</dbReference>
<sequence length="522" mass="55914">MRAPKLTTRSQAIPPITSQFHSLSDVAWYGSAYQLTSSSLQPLTGRIYTHFSLKVFRYSLLQAKPMWTYIYQWTYIVFLIIFEIGSLLCATASTSKMLIIARAVAGIGAAGIQNGSLTIIARSLPLKKQAATLGTVMAVSQLGLVLGPLVGGALTDYVSWRWCFYINLPIGGLINLAMFFVTLPNSSSNTTTLSPLQIIRQKLDLVGFFILAPALIQLLLALNYGGNEFAWDSSTVIGLFCGSAAMFAVFLAWEHRTGEKALFPLHMVCQRNVACSCLFLFFLGGMTACASYYLPLYFQVVKGVSPMMSGVYLLPNAISQLILVISIGPLGMILTCSPSLTLSHADETLVAKVGYYLPFSIATGAVSSIGNGLTSLFSPSTSTATWIGYQIILGMGRGIGIQSPMIAVQSSVRPEQISIGVSMLSFSQSMGQALFLTLGQVTFINSLKAALSLHASSGNSAAVIAAGAGDVRAVVSKDELPGVLVAYSQGIDHVFYLATGIALGCFCVAWGMGWKDIRKRHT</sequence>
<dbReference type="InterPro" id="IPR020846">
    <property type="entry name" value="MFS_dom"/>
</dbReference>
<dbReference type="OrthoDB" id="10021397at2759"/>
<dbReference type="InterPro" id="IPR011701">
    <property type="entry name" value="MFS"/>
</dbReference>
<feature type="transmembrane region" description="Helical" evidence="7">
    <location>
        <begin position="133"/>
        <end position="152"/>
    </location>
</feature>
<protein>
    <recommendedName>
        <fullName evidence="8">Major facilitator superfamily (MFS) profile domain-containing protein</fullName>
    </recommendedName>
</protein>
<feature type="transmembrane region" description="Helical" evidence="7">
    <location>
        <begin position="73"/>
        <end position="93"/>
    </location>
</feature>
<evidence type="ECO:0000256" key="2">
    <source>
        <dbReference type="ARBA" id="ARBA00007520"/>
    </source>
</evidence>
<keyword evidence="3 7" id="KW-0812">Transmembrane</keyword>
<dbReference type="Gene3D" id="1.20.1720.10">
    <property type="entry name" value="Multidrug resistance protein D"/>
    <property type="match status" value="1"/>
</dbReference>
<dbReference type="Pfam" id="PF07690">
    <property type="entry name" value="MFS_1"/>
    <property type="match status" value="1"/>
</dbReference>
<reference evidence="9" key="1">
    <citation type="submission" date="2021-07" db="EMBL/GenBank/DDBJ databases">
        <authorList>
            <person name="Branca A.L. A."/>
        </authorList>
    </citation>
    <scope>NUCLEOTIDE SEQUENCE</scope>
</reference>
<feature type="transmembrane region" description="Helical" evidence="7">
    <location>
        <begin position="314"/>
        <end position="334"/>
    </location>
</feature>
<feature type="transmembrane region" description="Helical" evidence="7">
    <location>
        <begin position="203"/>
        <end position="224"/>
    </location>
</feature>
<dbReference type="SUPFAM" id="SSF103473">
    <property type="entry name" value="MFS general substrate transporter"/>
    <property type="match status" value="1"/>
</dbReference>
<feature type="transmembrane region" description="Helical" evidence="7">
    <location>
        <begin position="164"/>
        <end position="183"/>
    </location>
</feature>
<evidence type="ECO:0000256" key="4">
    <source>
        <dbReference type="ARBA" id="ARBA00022989"/>
    </source>
</evidence>
<feature type="transmembrane region" description="Helical" evidence="7">
    <location>
        <begin position="273"/>
        <end position="294"/>
    </location>
</feature>
<feature type="transmembrane region" description="Helical" evidence="7">
    <location>
        <begin position="236"/>
        <end position="253"/>
    </location>
</feature>
<evidence type="ECO:0000256" key="1">
    <source>
        <dbReference type="ARBA" id="ARBA00004141"/>
    </source>
</evidence>
<evidence type="ECO:0000256" key="3">
    <source>
        <dbReference type="ARBA" id="ARBA00022692"/>
    </source>
</evidence>
<proteinExistence type="inferred from homology"/>
<keyword evidence="4 7" id="KW-1133">Transmembrane helix</keyword>
<evidence type="ECO:0000313" key="9">
    <source>
        <dbReference type="EMBL" id="CAG8146495.1"/>
    </source>
</evidence>
<organism evidence="9 10">
    <name type="scientific">Penicillium olsonii</name>
    <dbReference type="NCBI Taxonomy" id="99116"/>
    <lineage>
        <taxon>Eukaryota</taxon>
        <taxon>Fungi</taxon>
        <taxon>Dikarya</taxon>
        <taxon>Ascomycota</taxon>
        <taxon>Pezizomycotina</taxon>
        <taxon>Eurotiomycetes</taxon>
        <taxon>Eurotiomycetidae</taxon>
        <taxon>Eurotiales</taxon>
        <taxon>Aspergillaceae</taxon>
        <taxon>Penicillium</taxon>
    </lineage>
</organism>
<dbReference type="GO" id="GO:0005886">
    <property type="term" value="C:plasma membrane"/>
    <property type="evidence" value="ECO:0007669"/>
    <property type="project" value="TreeGrafter"/>
</dbReference>
<name>A0A9W4MXC2_PENOL</name>
<dbReference type="PANTHER" id="PTHR23501:SF193">
    <property type="entry name" value="MULTIDRUG TRANSPORTER, PUTATIVE (AFU_ORTHOLOGUE AFUA_8G00940)-RELATED"/>
    <property type="match status" value="1"/>
</dbReference>
<dbReference type="CDD" id="cd17502">
    <property type="entry name" value="MFS_Azr1_MDR_like"/>
    <property type="match status" value="1"/>
</dbReference>
<comment type="subcellular location">
    <subcellularLocation>
        <location evidence="1">Membrane</location>
        <topology evidence="1">Multi-pass membrane protein</topology>
    </subcellularLocation>
</comment>
<keyword evidence="10" id="KW-1185">Reference proteome</keyword>
<comment type="similarity">
    <text evidence="2">Belongs to the major facilitator superfamily. TCR/Tet family.</text>
</comment>
<dbReference type="EMBL" id="CAJVOS010000031">
    <property type="protein sequence ID" value="CAG8146495.1"/>
    <property type="molecule type" value="Genomic_DNA"/>
</dbReference>
<dbReference type="PRINTS" id="PR01036">
    <property type="entry name" value="TCRTETB"/>
</dbReference>
<dbReference type="Gene3D" id="1.20.1250.20">
    <property type="entry name" value="MFS general substrate transporter like domains"/>
    <property type="match status" value="1"/>
</dbReference>
<keyword evidence="6" id="KW-0325">Glycoprotein</keyword>
<evidence type="ECO:0000256" key="7">
    <source>
        <dbReference type="SAM" id="Phobius"/>
    </source>
</evidence>
<evidence type="ECO:0000259" key="8">
    <source>
        <dbReference type="PROSITE" id="PS50850"/>
    </source>
</evidence>
<keyword evidence="5 7" id="KW-0472">Membrane</keyword>
<comment type="caution">
    <text evidence="9">The sequence shown here is derived from an EMBL/GenBank/DDBJ whole genome shotgun (WGS) entry which is preliminary data.</text>
</comment>
<evidence type="ECO:0000256" key="6">
    <source>
        <dbReference type="ARBA" id="ARBA00023180"/>
    </source>
</evidence>
<feature type="domain" description="Major facilitator superfamily (MFS) profile" evidence="8">
    <location>
        <begin position="1"/>
        <end position="522"/>
    </location>
</feature>
<dbReference type="PANTHER" id="PTHR23501">
    <property type="entry name" value="MAJOR FACILITATOR SUPERFAMILY"/>
    <property type="match status" value="1"/>
</dbReference>
<evidence type="ECO:0000313" key="10">
    <source>
        <dbReference type="Proteomes" id="UP001153618"/>
    </source>
</evidence>